<gene>
    <name evidence="2" type="ORF">AMETH_2041</name>
</gene>
<dbReference type="PATRIC" id="fig|1068978.7.peg.2167"/>
<dbReference type="EMBL" id="CP009110">
    <property type="protein sequence ID" value="AIJ22133.1"/>
    <property type="molecule type" value="Genomic_DNA"/>
</dbReference>
<dbReference type="AlphaFoldDB" id="A0A076MMS9"/>
<dbReference type="HOGENOM" id="CLU_3113868_0_0_11"/>
<sequence>MYGKGFTAAGSGSAALAYTGFGAGWMILAGLMLLLAGVALVKLVPRKGQA</sequence>
<keyword evidence="1" id="KW-1133">Transmembrane helix</keyword>
<accession>A0A076MMS9</accession>
<keyword evidence="1" id="KW-0812">Transmembrane</keyword>
<dbReference type="Proteomes" id="UP000062973">
    <property type="component" value="Chromosome"/>
</dbReference>
<proteinExistence type="predicted"/>
<evidence type="ECO:0000313" key="2">
    <source>
        <dbReference type="EMBL" id="AIJ22133.1"/>
    </source>
</evidence>
<evidence type="ECO:0000256" key="1">
    <source>
        <dbReference type="SAM" id="Phobius"/>
    </source>
</evidence>
<evidence type="ECO:0000313" key="3">
    <source>
        <dbReference type="Proteomes" id="UP000062973"/>
    </source>
</evidence>
<reference evidence="2 3" key="1">
    <citation type="submission" date="2014-07" db="EMBL/GenBank/DDBJ databases">
        <title>Whole Genome Sequence of the Amycolatopsis methanolica 239.</title>
        <authorList>
            <person name="Tang B."/>
        </authorList>
    </citation>
    <scope>NUCLEOTIDE SEQUENCE [LARGE SCALE GENOMIC DNA]</scope>
    <source>
        <strain evidence="2 3">239</strain>
    </source>
</reference>
<feature type="transmembrane region" description="Helical" evidence="1">
    <location>
        <begin position="23"/>
        <end position="44"/>
    </location>
</feature>
<dbReference type="STRING" id="1068978.AMETH_2041"/>
<protein>
    <submittedName>
        <fullName evidence="2">Uncharacterized protein</fullName>
    </submittedName>
</protein>
<name>A0A076MMS9_AMYME</name>
<dbReference type="KEGG" id="amq:AMETH_2041"/>
<organism evidence="2 3">
    <name type="scientific">Amycolatopsis methanolica 239</name>
    <dbReference type="NCBI Taxonomy" id="1068978"/>
    <lineage>
        <taxon>Bacteria</taxon>
        <taxon>Bacillati</taxon>
        <taxon>Actinomycetota</taxon>
        <taxon>Actinomycetes</taxon>
        <taxon>Pseudonocardiales</taxon>
        <taxon>Pseudonocardiaceae</taxon>
        <taxon>Amycolatopsis</taxon>
        <taxon>Amycolatopsis methanolica group</taxon>
    </lineage>
</organism>
<dbReference type="RefSeq" id="WP_017981345.1">
    <property type="nucleotide sequence ID" value="NZ_AQUL01000001.1"/>
</dbReference>
<keyword evidence="1" id="KW-0472">Membrane</keyword>
<keyword evidence="3" id="KW-1185">Reference proteome</keyword>